<dbReference type="Pfam" id="PF00092">
    <property type="entry name" value="VWA"/>
    <property type="match status" value="1"/>
</dbReference>
<dbReference type="PANTHER" id="PTHR24020:SF84">
    <property type="entry name" value="VWFA DOMAIN-CONTAINING PROTEIN"/>
    <property type="match status" value="1"/>
</dbReference>
<dbReference type="InterPro" id="IPR036465">
    <property type="entry name" value="vWFA_dom_sf"/>
</dbReference>
<dbReference type="EMBL" id="CAIIXF020000003">
    <property type="protein sequence ID" value="CAH1779210.1"/>
    <property type="molecule type" value="Genomic_DNA"/>
</dbReference>
<dbReference type="SUPFAM" id="SSF53300">
    <property type="entry name" value="vWA-like"/>
    <property type="match status" value="1"/>
</dbReference>
<sequence>MVQILFLITIWITYWISGMACGRWMNLGLVSILVYFSIISNFGVEGSLEDIPIIKKLLKRRNSTRGNDEPIQKYNSSSDCTSVTQYLVNADDPCSYYRCSRATLKFEEMECPDGRSTTSRDRKRAKKGKILETFPCAAKARTCRVKLSKEQENTILSVPKVPRCGLDIMIAVDISCSIAPLDKIKVKSFIQRMAASLPIGRAKTQLGVVSFDANVHHVLWLNSAIRSIKAVQAIHRMKLEQTNRRLQCGTATYDALNAIRNEYFTYEMGDRPTKPNAVVIITDGKTVPVDRANDTINAAKALLGDGALVFVVALPNQRSITMGLGKFIGWAEWLQMTTKKNIFTAEDFDLLESQVTNLTQSFCE</sequence>
<evidence type="ECO:0000313" key="2">
    <source>
        <dbReference type="Proteomes" id="UP000749559"/>
    </source>
</evidence>
<evidence type="ECO:0000313" key="1">
    <source>
        <dbReference type="EMBL" id="CAH1779210.1"/>
    </source>
</evidence>
<keyword evidence="2" id="KW-1185">Reference proteome</keyword>
<dbReference type="Gene3D" id="3.40.50.410">
    <property type="entry name" value="von Willebrand factor, type A domain"/>
    <property type="match status" value="1"/>
</dbReference>
<dbReference type="InterPro" id="IPR050525">
    <property type="entry name" value="ECM_Assembly_Org"/>
</dbReference>
<name>A0A8J1TTS1_OWEFU</name>
<protein>
    <submittedName>
        <fullName evidence="1">Uncharacterized protein</fullName>
    </submittedName>
</protein>
<dbReference type="Proteomes" id="UP000749559">
    <property type="component" value="Unassembled WGS sequence"/>
</dbReference>
<dbReference type="PROSITE" id="PS50234">
    <property type="entry name" value="VWFA"/>
    <property type="match status" value="1"/>
</dbReference>
<dbReference type="AlphaFoldDB" id="A0A8J1TTS1"/>
<dbReference type="InterPro" id="IPR002035">
    <property type="entry name" value="VWF_A"/>
</dbReference>
<comment type="caution">
    <text evidence="1">The sequence shown here is derived from an EMBL/GenBank/DDBJ whole genome shotgun (WGS) entry which is preliminary data.</text>
</comment>
<organism evidence="1 2">
    <name type="scientific">Owenia fusiformis</name>
    <name type="common">Polychaete worm</name>
    <dbReference type="NCBI Taxonomy" id="6347"/>
    <lineage>
        <taxon>Eukaryota</taxon>
        <taxon>Metazoa</taxon>
        <taxon>Spiralia</taxon>
        <taxon>Lophotrochozoa</taxon>
        <taxon>Annelida</taxon>
        <taxon>Polychaeta</taxon>
        <taxon>Sedentaria</taxon>
        <taxon>Canalipalpata</taxon>
        <taxon>Sabellida</taxon>
        <taxon>Oweniida</taxon>
        <taxon>Oweniidae</taxon>
        <taxon>Owenia</taxon>
    </lineage>
</organism>
<dbReference type="CDD" id="cd01450">
    <property type="entry name" value="vWFA_subfamily_ECM"/>
    <property type="match status" value="1"/>
</dbReference>
<dbReference type="PANTHER" id="PTHR24020">
    <property type="entry name" value="COLLAGEN ALPHA"/>
    <property type="match status" value="1"/>
</dbReference>
<reference evidence="1" key="1">
    <citation type="submission" date="2022-03" db="EMBL/GenBank/DDBJ databases">
        <authorList>
            <person name="Martin C."/>
        </authorList>
    </citation>
    <scope>NUCLEOTIDE SEQUENCE</scope>
</reference>
<dbReference type="SMART" id="SM00327">
    <property type="entry name" value="VWA"/>
    <property type="match status" value="1"/>
</dbReference>
<gene>
    <name evidence="1" type="ORF">OFUS_LOCUS6038</name>
</gene>
<proteinExistence type="predicted"/>
<accession>A0A8J1TTS1</accession>